<dbReference type="PROSITE" id="PS51371">
    <property type="entry name" value="CBS"/>
    <property type="match status" value="2"/>
</dbReference>
<dbReference type="Pfam" id="PF04972">
    <property type="entry name" value="BON"/>
    <property type="match status" value="1"/>
</dbReference>
<reference evidence="5 6" key="1">
    <citation type="submission" date="2021-03" db="EMBL/GenBank/DDBJ databases">
        <title>Sequencing the genomes of 1000 actinobacteria strains.</title>
        <authorList>
            <person name="Klenk H.-P."/>
        </authorList>
    </citation>
    <scope>NUCLEOTIDE SEQUENCE [LARGE SCALE GENOMIC DNA]</scope>
    <source>
        <strain evidence="5 6">DSM 45256</strain>
    </source>
</reference>
<dbReference type="Gene3D" id="3.10.580.10">
    <property type="entry name" value="CBS-domain"/>
    <property type="match status" value="1"/>
</dbReference>
<sequence>MPRSPVSALMTRALISVGLDTPVKEVVGMLAAHDLEALPVIDPVGRLVGVVSEVDALGMATYRATSGGSARFAGPQARVRRRKAHAVVASELMTAPAPTALDSDPVGAAAEWLAGAVIGRLFVVNSSGHLSGVLTRRDVLRLLLLRRDGDIQAEIEHALDPVPTDHRIEVAVDDGHVRLHGLLHLRSTVEQVDHVVRRVRGVLGVHNAIRHEVDDLLISGF</sequence>
<dbReference type="InterPro" id="IPR007055">
    <property type="entry name" value="BON_dom"/>
</dbReference>
<dbReference type="Pfam" id="PF00571">
    <property type="entry name" value="CBS"/>
    <property type="match status" value="2"/>
</dbReference>
<accession>A0ABS4VU21</accession>
<evidence type="ECO:0000259" key="3">
    <source>
        <dbReference type="PROSITE" id="PS50914"/>
    </source>
</evidence>
<organism evidence="5 6">
    <name type="scientific">Pseudonocardia parietis</name>
    <dbReference type="NCBI Taxonomy" id="570936"/>
    <lineage>
        <taxon>Bacteria</taxon>
        <taxon>Bacillati</taxon>
        <taxon>Actinomycetota</taxon>
        <taxon>Actinomycetes</taxon>
        <taxon>Pseudonocardiales</taxon>
        <taxon>Pseudonocardiaceae</taxon>
        <taxon>Pseudonocardia</taxon>
    </lineage>
</organism>
<name>A0ABS4VU21_9PSEU</name>
<dbReference type="Gene3D" id="3.30.1340.30">
    <property type="match status" value="1"/>
</dbReference>
<keyword evidence="6" id="KW-1185">Reference proteome</keyword>
<dbReference type="PANTHER" id="PTHR43080">
    <property type="entry name" value="CBS DOMAIN-CONTAINING PROTEIN CBSX3, MITOCHONDRIAL"/>
    <property type="match status" value="1"/>
</dbReference>
<proteinExistence type="predicted"/>
<dbReference type="Proteomes" id="UP001519295">
    <property type="component" value="Unassembled WGS sequence"/>
</dbReference>
<protein>
    <submittedName>
        <fullName evidence="5">CBS domain-containing protein</fullName>
    </submittedName>
</protein>
<evidence type="ECO:0000256" key="1">
    <source>
        <dbReference type="ARBA" id="ARBA00023122"/>
    </source>
</evidence>
<dbReference type="InterPro" id="IPR000644">
    <property type="entry name" value="CBS_dom"/>
</dbReference>
<dbReference type="PANTHER" id="PTHR43080:SF29">
    <property type="entry name" value="OS02G0818000 PROTEIN"/>
    <property type="match status" value="1"/>
</dbReference>
<dbReference type="InterPro" id="IPR046342">
    <property type="entry name" value="CBS_dom_sf"/>
</dbReference>
<evidence type="ECO:0000313" key="5">
    <source>
        <dbReference type="EMBL" id="MBP2367424.1"/>
    </source>
</evidence>
<dbReference type="SMART" id="SM00116">
    <property type="entry name" value="CBS"/>
    <property type="match status" value="2"/>
</dbReference>
<keyword evidence="1 2" id="KW-0129">CBS domain</keyword>
<feature type="domain" description="BON" evidence="3">
    <location>
        <begin position="147"/>
        <end position="213"/>
    </location>
</feature>
<dbReference type="PROSITE" id="PS50914">
    <property type="entry name" value="BON"/>
    <property type="match status" value="1"/>
</dbReference>
<feature type="domain" description="CBS" evidence="4">
    <location>
        <begin position="93"/>
        <end position="151"/>
    </location>
</feature>
<dbReference type="SUPFAM" id="SSF54631">
    <property type="entry name" value="CBS-domain pair"/>
    <property type="match status" value="1"/>
</dbReference>
<dbReference type="InterPro" id="IPR051257">
    <property type="entry name" value="Diverse_CBS-Domain"/>
</dbReference>
<feature type="domain" description="CBS" evidence="4">
    <location>
        <begin position="10"/>
        <end position="66"/>
    </location>
</feature>
<evidence type="ECO:0000259" key="4">
    <source>
        <dbReference type="PROSITE" id="PS51371"/>
    </source>
</evidence>
<comment type="caution">
    <text evidence="5">The sequence shown here is derived from an EMBL/GenBank/DDBJ whole genome shotgun (WGS) entry which is preliminary data.</text>
</comment>
<gene>
    <name evidence="5" type="ORF">JOF36_003120</name>
</gene>
<evidence type="ECO:0000313" key="6">
    <source>
        <dbReference type="Proteomes" id="UP001519295"/>
    </source>
</evidence>
<evidence type="ECO:0000256" key="2">
    <source>
        <dbReference type="PROSITE-ProRule" id="PRU00703"/>
    </source>
</evidence>
<dbReference type="EMBL" id="JAGINU010000001">
    <property type="protein sequence ID" value="MBP2367424.1"/>
    <property type="molecule type" value="Genomic_DNA"/>
</dbReference>